<organism evidence="2 3">
    <name type="scientific">Cohaesibacter celericrescens</name>
    <dbReference type="NCBI Taxonomy" id="2067669"/>
    <lineage>
        <taxon>Bacteria</taxon>
        <taxon>Pseudomonadati</taxon>
        <taxon>Pseudomonadota</taxon>
        <taxon>Alphaproteobacteria</taxon>
        <taxon>Hyphomicrobiales</taxon>
        <taxon>Cohaesibacteraceae</taxon>
    </lineage>
</organism>
<dbReference type="Proteomes" id="UP000234881">
    <property type="component" value="Unassembled WGS sequence"/>
</dbReference>
<feature type="transmembrane region" description="Helical" evidence="1">
    <location>
        <begin position="72"/>
        <end position="95"/>
    </location>
</feature>
<keyword evidence="1" id="KW-0472">Membrane</keyword>
<sequence length="106" mass="11814">MKFVRFVFTISGLWTCALALLALVLDGVRSIAANELVMKSLGATWFELDSASLNLTQAVIQRNVHPLVWDPLVQWILTMPAWLVAAVIGAGLIYLGRKRRPKVIRI</sequence>
<evidence type="ECO:0000256" key="1">
    <source>
        <dbReference type="SAM" id="Phobius"/>
    </source>
</evidence>
<keyword evidence="1" id="KW-1133">Transmembrane helix</keyword>
<reference evidence="2 3" key="1">
    <citation type="submission" date="2018-01" db="EMBL/GenBank/DDBJ databases">
        <title>The draft genome sequence of Cohaesibacter sp. H1304.</title>
        <authorList>
            <person name="Wang N.-N."/>
            <person name="Du Z.-J."/>
        </authorList>
    </citation>
    <scope>NUCLEOTIDE SEQUENCE [LARGE SCALE GENOMIC DNA]</scope>
    <source>
        <strain evidence="2 3">H1304</strain>
    </source>
</reference>
<comment type="caution">
    <text evidence="2">The sequence shown here is derived from an EMBL/GenBank/DDBJ whole genome shotgun (WGS) entry which is preliminary data.</text>
</comment>
<keyword evidence="1" id="KW-0812">Transmembrane</keyword>
<proteinExistence type="predicted"/>
<name>A0A2N5XNX0_9HYPH</name>
<protein>
    <submittedName>
        <fullName evidence="2">Uncharacterized protein</fullName>
    </submittedName>
</protein>
<evidence type="ECO:0000313" key="2">
    <source>
        <dbReference type="EMBL" id="PLW76117.1"/>
    </source>
</evidence>
<dbReference type="EMBL" id="PKUQ01000031">
    <property type="protein sequence ID" value="PLW76117.1"/>
    <property type="molecule type" value="Genomic_DNA"/>
</dbReference>
<dbReference type="RefSeq" id="WP_101534551.1">
    <property type="nucleotide sequence ID" value="NZ_JBFHIU010000019.1"/>
</dbReference>
<dbReference type="AlphaFoldDB" id="A0A2N5XNX0"/>
<accession>A0A2N5XNX0</accession>
<gene>
    <name evidence="2" type="ORF">C0081_14455</name>
</gene>
<keyword evidence="3" id="KW-1185">Reference proteome</keyword>
<dbReference type="OrthoDB" id="8421292at2"/>
<evidence type="ECO:0000313" key="3">
    <source>
        <dbReference type="Proteomes" id="UP000234881"/>
    </source>
</evidence>